<dbReference type="EMBL" id="OUNR01000001">
    <property type="protein sequence ID" value="SPP63629.1"/>
    <property type="molecule type" value="Genomic_DNA"/>
</dbReference>
<gene>
    <name evidence="1" type="ORF">NITLEN_10715</name>
</gene>
<dbReference type="AlphaFoldDB" id="A0A330L363"/>
<dbReference type="Proteomes" id="UP000248168">
    <property type="component" value="Unassembled WGS sequence"/>
</dbReference>
<dbReference type="InParanoid" id="A0A330L363"/>
<organism evidence="1 2">
    <name type="scientific">Nitrospira lenta</name>
    <dbReference type="NCBI Taxonomy" id="1436998"/>
    <lineage>
        <taxon>Bacteria</taxon>
        <taxon>Pseudomonadati</taxon>
        <taxon>Nitrospirota</taxon>
        <taxon>Nitrospiria</taxon>
        <taxon>Nitrospirales</taxon>
        <taxon>Nitrospiraceae</taxon>
        <taxon>Nitrospira</taxon>
    </lineage>
</organism>
<sequence>MEDPKDIDVFFGGRHRHRSRRTLGLGSLKLDVSLGLSRLVGIARRGLIYKQPTGC</sequence>
<name>A0A330L363_9BACT</name>
<evidence type="ECO:0000313" key="1">
    <source>
        <dbReference type="EMBL" id="SPP63629.1"/>
    </source>
</evidence>
<reference evidence="2" key="1">
    <citation type="submission" date="2018-04" db="EMBL/GenBank/DDBJ databases">
        <authorList>
            <person name="Lucker S."/>
            <person name="Sakoula D."/>
        </authorList>
    </citation>
    <scope>NUCLEOTIDE SEQUENCE [LARGE SCALE GENOMIC DNA]</scope>
</reference>
<proteinExistence type="predicted"/>
<protein>
    <submittedName>
        <fullName evidence="1">Uncharacterized protein</fullName>
    </submittedName>
</protein>
<keyword evidence="2" id="KW-1185">Reference proteome</keyword>
<evidence type="ECO:0000313" key="2">
    <source>
        <dbReference type="Proteomes" id="UP000248168"/>
    </source>
</evidence>
<accession>A0A330L363</accession>